<evidence type="ECO:0000313" key="9">
    <source>
        <dbReference type="EMBL" id="KKS44875.1"/>
    </source>
</evidence>
<evidence type="ECO:0000256" key="3">
    <source>
        <dbReference type="ARBA" id="ARBA00022676"/>
    </source>
</evidence>
<protein>
    <submittedName>
        <fullName evidence="9">Tetratricopeptide</fullName>
    </submittedName>
</protein>
<dbReference type="InterPro" id="IPR050297">
    <property type="entry name" value="LipidA_mod_glycosyltrf_83"/>
</dbReference>
<reference evidence="9 10" key="1">
    <citation type="journal article" date="2015" name="Nature">
        <title>rRNA introns, odd ribosomes, and small enigmatic genomes across a large radiation of phyla.</title>
        <authorList>
            <person name="Brown C.T."/>
            <person name="Hug L.A."/>
            <person name="Thomas B.C."/>
            <person name="Sharon I."/>
            <person name="Castelle C.J."/>
            <person name="Singh A."/>
            <person name="Wilkins M.J."/>
            <person name="Williams K.H."/>
            <person name="Banfield J.F."/>
        </authorList>
    </citation>
    <scope>NUCLEOTIDE SEQUENCE [LARGE SCALE GENOMIC DNA]</scope>
</reference>
<keyword evidence="7 8" id="KW-0472">Membrane</keyword>
<organism evidence="9 10">
    <name type="scientific">Candidatus Gottesmanbacteria bacterium GW2011_GWA2_42_18</name>
    <dbReference type="NCBI Taxonomy" id="1618442"/>
    <lineage>
        <taxon>Bacteria</taxon>
        <taxon>Candidatus Gottesmaniibacteriota</taxon>
    </lineage>
</organism>
<feature type="transmembrane region" description="Helical" evidence="8">
    <location>
        <begin position="227"/>
        <end position="246"/>
    </location>
</feature>
<keyword evidence="4" id="KW-0808">Transferase</keyword>
<name>A0A0G0Z831_9BACT</name>
<keyword evidence="3" id="KW-0328">Glycosyltransferase</keyword>
<feature type="transmembrane region" description="Helical" evidence="8">
    <location>
        <begin position="289"/>
        <end position="308"/>
    </location>
</feature>
<dbReference type="Proteomes" id="UP000034320">
    <property type="component" value="Unassembled WGS sequence"/>
</dbReference>
<evidence type="ECO:0000256" key="6">
    <source>
        <dbReference type="ARBA" id="ARBA00022989"/>
    </source>
</evidence>
<evidence type="ECO:0000256" key="1">
    <source>
        <dbReference type="ARBA" id="ARBA00004651"/>
    </source>
</evidence>
<evidence type="ECO:0000256" key="4">
    <source>
        <dbReference type="ARBA" id="ARBA00022679"/>
    </source>
</evidence>
<evidence type="ECO:0000256" key="5">
    <source>
        <dbReference type="ARBA" id="ARBA00022692"/>
    </source>
</evidence>
<feature type="transmembrane region" description="Helical" evidence="8">
    <location>
        <begin position="182"/>
        <end position="207"/>
    </location>
</feature>
<dbReference type="PANTHER" id="PTHR33908:SF11">
    <property type="entry name" value="MEMBRANE PROTEIN"/>
    <property type="match status" value="1"/>
</dbReference>
<feature type="transmembrane region" description="Helical" evidence="8">
    <location>
        <begin position="12"/>
        <end position="28"/>
    </location>
</feature>
<keyword evidence="5 8" id="KW-0812">Transmembrane</keyword>
<dbReference type="GO" id="GO:0009103">
    <property type="term" value="P:lipopolysaccharide biosynthetic process"/>
    <property type="evidence" value="ECO:0007669"/>
    <property type="project" value="UniProtKB-ARBA"/>
</dbReference>
<keyword evidence="6 8" id="KW-1133">Transmembrane helix</keyword>
<dbReference type="GO" id="GO:0005886">
    <property type="term" value="C:plasma membrane"/>
    <property type="evidence" value="ECO:0007669"/>
    <property type="project" value="UniProtKB-SubCell"/>
</dbReference>
<comment type="subcellular location">
    <subcellularLocation>
        <location evidence="1">Cell membrane</location>
        <topology evidence="1">Multi-pass membrane protein</topology>
    </subcellularLocation>
</comment>
<comment type="caution">
    <text evidence="9">The sequence shown here is derived from an EMBL/GenBank/DDBJ whole genome shotgun (WGS) entry which is preliminary data.</text>
</comment>
<dbReference type="GO" id="GO:0016763">
    <property type="term" value="F:pentosyltransferase activity"/>
    <property type="evidence" value="ECO:0007669"/>
    <property type="project" value="TreeGrafter"/>
</dbReference>
<evidence type="ECO:0000256" key="8">
    <source>
        <dbReference type="SAM" id="Phobius"/>
    </source>
</evidence>
<evidence type="ECO:0000256" key="2">
    <source>
        <dbReference type="ARBA" id="ARBA00022475"/>
    </source>
</evidence>
<gene>
    <name evidence="9" type="ORF">UV09_C0053G0008</name>
</gene>
<proteinExistence type="predicted"/>
<feature type="transmembrane region" description="Helical" evidence="8">
    <location>
        <begin position="109"/>
        <end position="127"/>
    </location>
</feature>
<accession>A0A0G0Z831</accession>
<feature type="transmembrane region" description="Helical" evidence="8">
    <location>
        <begin position="258"/>
        <end position="277"/>
    </location>
</feature>
<sequence>MAIKKRYGKKKDYLPVIAMFIYSLYVLPIQLSHFYAVDSFLVFFLTVTFFLNQKIMGKENNYRKAVLYFLTGLSFGLALTSKISAVLILPALVTGQLITLYKNRKFLPWFASNLIFIIVSLLTVRIFQPYAFKGPSLFDFSLNAAVLENWKQLKNLGTPESTFPPAIQWIKTKAFLYPLKNLLFWGTGLPLGLIAVTGSIFSLLILIKTAIGRLKIFGWKKGYFRMGQSEISIMMLIIWISSIFTYEGMQFAKNMRYFYPIYPAIAIISAFFIHHLLMKLKEKLNHLTYRFVLVIGILTALIYPYSFMSIYSQPHPRIAASTWIYKNIPADSVISGEHWDDYIPLSLPVNGYIREKYKGIEFPLYDPDSREKWILMEDKLIETDYIILTSNRLYGAIMTVPERYPVTFRYYQLLFNGNLGFEKIAEFTSRPNISLPLLNLCLTPPFANYGWIALKDQKCPLSGISFVDDYADESFTVYDHPKVLIFKKVKQVDYLEVLGT</sequence>
<feature type="transmembrane region" description="Helical" evidence="8">
    <location>
        <begin position="65"/>
        <end position="89"/>
    </location>
</feature>
<dbReference type="PANTHER" id="PTHR33908">
    <property type="entry name" value="MANNOSYLTRANSFERASE YKCB-RELATED"/>
    <property type="match status" value="1"/>
</dbReference>
<keyword evidence="2" id="KW-1003">Cell membrane</keyword>
<evidence type="ECO:0000313" key="10">
    <source>
        <dbReference type="Proteomes" id="UP000034320"/>
    </source>
</evidence>
<dbReference type="AlphaFoldDB" id="A0A0G0Z831"/>
<evidence type="ECO:0000256" key="7">
    <source>
        <dbReference type="ARBA" id="ARBA00023136"/>
    </source>
</evidence>
<dbReference type="EMBL" id="LCDD01000053">
    <property type="protein sequence ID" value="KKS44875.1"/>
    <property type="molecule type" value="Genomic_DNA"/>
</dbReference>